<keyword evidence="1" id="KW-1133">Transmembrane helix</keyword>
<organism evidence="2 3">
    <name type="scientific">Halorubrum glutamatedens</name>
    <dbReference type="NCBI Taxonomy" id="2707018"/>
    <lineage>
        <taxon>Archaea</taxon>
        <taxon>Methanobacteriati</taxon>
        <taxon>Methanobacteriota</taxon>
        <taxon>Stenosarchaea group</taxon>
        <taxon>Halobacteria</taxon>
        <taxon>Halobacteriales</taxon>
        <taxon>Haloferacaceae</taxon>
        <taxon>Halorubrum</taxon>
    </lineage>
</organism>
<dbReference type="RefSeq" id="WP_136516484.1">
    <property type="nucleotide sequence ID" value="NZ_JBHSKV010000024.1"/>
</dbReference>
<evidence type="ECO:0000313" key="3">
    <source>
        <dbReference type="Proteomes" id="UP001596145"/>
    </source>
</evidence>
<dbReference type="AlphaFoldDB" id="A0ABD5QWN7"/>
<feature type="transmembrane region" description="Helical" evidence="1">
    <location>
        <begin position="624"/>
        <end position="643"/>
    </location>
</feature>
<dbReference type="PANTHER" id="PTHR35902:SF3">
    <property type="entry name" value="NPCBM-ASSOCIATED, NEW3 DOMAIN OF ALPHA-GALACTOSIDASE"/>
    <property type="match status" value="1"/>
</dbReference>
<reference evidence="2 3" key="1">
    <citation type="journal article" date="2019" name="Int. J. Syst. Evol. Microbiol.">
        <title>The Global Catalogue of Microorganisms (GCM) 10K type strain sequencing project: providing services to taxonomists for standard genome sequencing and annotation.</title>
        <authorList>
            <consortium name="The Broad Institute Genomics Platform"/>
            <consortium name="The Broad Institute Genome Sequencing Center for Infectious Disease"/>
            <person name="Wu L."/>
            <person name="Ma J."/>
        </authorList>
    </citation>
    <scope>NUCLEOTIDE SEQUENCE [LARGE SCALE GENOMIC DNA]</scope>
    <source>
        <strain evidence="2 3">CGMCC 1.16026</strain>
    </source>
</reference>
<evidence type="ECO:0000313" key="2">
    <source>
        <dbReference type="EMBL" id="MFC5136536.1"/>
    </source>
</evidence>
<evidence type="ECO:0008006" key="4">
    <source>
        <dbReference type="Google" id="ProtNLM"/>
    </source>
</evidence>
<keyword evidence="1" id="KW-0472">Membrane</keyword>
<keyword evidence="1" id="KW-0812">Transmembrane</keyword>
<sequence>MIRRLVSVVLVFVLFLGILSGGSVGQEETQYVRGEPDIDVYTPNPVLNPGNTSTLMVQIANDGEVHSGSSAQREMVTTARSVTVEVVNRDELPFTIETQRQSIGTIPDGTVREVPLDMTVPADINPGEYSVDLRIRYSHTYQYSPRSGVVQERSPSISETIEVDINTGPRFEFTPVNSTVQIGGTGTLTTRVTNVGGEPAHDLTVHLESESTDLSVGGSSRTTGYLESLAEGENATLTFDVRVRDGTTFRNRSLTGSVEFTDRDGIRATGEDRSFGIQPSQEQRFSISVEEANFSAGEAGTLTTRVTNTGSEPARDLVVHLESDSSDISFGGSSQNTGYIDSLSQGETKILTYDVSTRDGTTFRNRSLSSYVEFTDPSGTRMTGGERSLGVHLAQDQRFNISVEEANLRVGESETIRGVIRNDGPADASSVVVNLGDTQFSPRSPNYSVGDLPAGASAPFEFSGTIPPSMDAIPQQIEVTTRYRTSTDDERVATDRIRVAVAERRDTLAIETVESPFVSGGEGVLELKVTNQRDVEIRDIHLRLAAEEPIQSDFRSTVIPSLQPGESDSVAFDIEVDSDAPPTRYPVTIGGEYTDPNDEQVTTRPETLALSVTNEGGSEFPVEMVILGLLLVIVTAGIWWVYLK</sequence>
<evidence type="ECO:0000256" key="1">
    <source>
        <dbReference type="SAM" id="Phobius"/>
    </source>
</evidence>
<dbReference type="InterPro" id="IPR013783">
    <property type="entry name" value="Ig-like_fold"/>
</dbReference>
<dbReference type="Proteomes" id="UP001596145">
    <property type="component" value="Unassembled WGS sequence"/>
</dbReference>
<dbReference type="PANTHER" id="PTHR35902">
    <property type="entry name" value="S-LAYER DOMAIN-LIKE PROTEIN-RELATED"/>
    <property type="match status" value="1"/>
</dbReference>
<comment type="caution">
    <text evidence="2">The sequence shown here is derived from an EMBL/GenBank/DDBJ whole genome shotgun (WGS) entry which is preliminary data.</text>
</comment>
<protein>
    <recommendedName>
        <fullName evidence="4">Sialidase</fullName>
    </recommendedName>
</protein>
<dbReference type="Gene3D" id="2.60.40.10">
    <property type="entry name" value="Immunoglobulins"/>
    <property type="match status" value="3"/>
</dbReference>
<keyword evidence="3" id="KW-1185">Reference proteome</keyword>
<dbReference type="EMBL" id="JBHSKV010000024">
    <property type="protein sequence ID" value="MFC5136536.1"/>
    <property type="molecule type" value="Genomic_DNA"/>
</dbReference>
<name>A0ABD5QWN7_9EURY</name>
<proteinExistence type="predicted"/>
<accession>A0ABD5QWN7</accession>
<gene>
    <name evidence="2" type="ORF">ACFPJA_17675</name>
</gene>